<dbReference type="AlphaFoldDB" id="A0A285RR17"/>
<accession>A0A285RR17</accession>
<dbReference type="RefSeq" id="WP_212684440.1">
    <property type="nucleotide sequence ID" value="NZ_OBMM01000001.1"/>
</dbReference>
<dbReference type="SUPFAM" id="SSF56281">
    <property type="entry name" value="Metallo-hydrolase/oxidoreductase"/>
    <property type="match status" value="1"/>
</dbReference>
<dbReference type="CDD" id="cd07719">
    <property type="entry name" value="arylsulfatase_AtsA-like_MBL-fold"/>
    <property type="match status" value="1"/>
</dbReference>
<dbReference type="SMART" id="SM00849">
    <property type="entry name" value="Lactamase_B"/>
    <property type="match status" value="1"/>
</dbReference>
<evidence type="ECO:0000256" key="1">
    <source>
        <dbReference type="ARBA" id="ARBA00022801"/>
    </source>
</evidence>
<dbReference type="InterPro" id="IPR036866">
    <property type="entry name" value="RibonucZ/Hydroxyglut_hydro"/>
</dbReference>
<organism evidence="4 5">
    <name type="scientific">Thalassospira xiamenensis</name>
    <dbReference type="NCBI Taxonomy" id="220697"/>
    <lineage>
        <taxon>Bacteria</taxon>
        <taxon>Pseudomonadati</taxon>
        <taxon>Pseudomonadota</taxon>
        <taxon>Alphaproteobacteria</taxon>
        <taxon>Rhodospirillales</taxon>
        <taxon>Thalassospiraceae</taxon>
        <taxon>Thalassospira</taxon>
    </lineage>
</organism>
<dbReference type="Proteomes" id="UP000219068">
    <property type="component" value="Unassembled WGS sequence"/>
</dbReference>
<dbReference type="EMBL" id="OBMM01000001">
    <property type="protein sequence ID" value="SOB96561.1"/>
    <property type="molecule type" value="Genomic_DNA"/>
</dbReference>
<dbReference type="InterPro" id="IPR001279">
    <property type="entry name" value="Metallo-B-lactamas"/>
</dbReference>
<reference evidence="4 5" key="1">
    <citation type="submission" date="2017-08" db="EMBL/GenBank/DDBJ databases">
        <authorList>
            <person name="de Groot N.N."/>
        </authorList>
    </citation>
    <scope>NUCLEOTIDE SEQUENCE [LARGE SCALE GENOMIC DNA]</scope>
    <source>
        <strain evidence="4 5">USBA 78</strain>
    </source>
</reference>
<dbReference type="PANTHER" id="PTHR46018:SF2">
    <property type="entry name" value="ZINC PHOSPHODIESTERASE ELAC PROTEIN 1"/>
    <property type="match status" value="1"/>
</dbReference>
<protein>
    <submittedName>
        <fullName evidence="4">RNAse Z</fullName>
    </submittedName>
</protein>
<keyword evidence="1" id="KW-0378">Hydrolase</keyword>
<dbReference type="GO" id="GO:0042781">
    <property type="term" value="F:3'-tRNA processing endoribonuclease activity"/>
    <property type="evidence" value="ECO:0007669"/>
    <property type="project" value="TreeGrafter"/>
</dbReference>
<dbReference type="Gene3D" id="3.60.15.10">
    <property type="entry name" value="Ribonuclease Z/Hydroxyacylglutathione hydrolase-like"/>
    <property type="match status" value="1"/>
</dbReference>
<gene>
    <name evidence="4" type="ORF">SAMN05428964_1011915</name>
</gene>
<keyword evidence="2" id="KW-0732">Signal</keyword>
<proteinExistence type="predicted"/>
<evidence type="ECO:0000313" key="5">
    <source>
        <dbReference type="Proteomes" id="UP000219068"/>
    </source>
</evidence>
<dbReference type="InterPro" id="IPR044094">
    <property type="entry name" value="AtsA-like_MBL-fold"/>
</dbReference>
<evidence type="ECO:0000259" key="3">
    <source>
        <dbReference type="SMART" id="SM00849"/>
    </source>
</evidence>
<evidence type="ECO:0000256" key="2">
    <source>
        <dbReference type="SAM" id="SignalP"/>
    </source>
</evidence>
<feature type="signal peptide" evidence="2">
    <location>
        <begin position="1"/>
        <end position="29"/>
    </location>
</feature>
<sequence>MHKSVKTSGIVSAVLFACIAMFDAQTAQAETKIVMLGTGTPVPDADRAGAGIAVVYNDEAYVFDIGGRVVQNAIAAAQKKNISGLYPTKIDHLFLTHLHSDHVLDYPELIATYWWRRDNQIKVFGPFGTKAMSEGVYEMLADDTQTRLGGNQPVVNRDAAYADVTEFSDDGVILKDGYVTVEAFAVTHGNWDNAFAYRVTTPDRIIVISGDTTYNEKLREVARGADVLLHEAISHEGWSGLPENWQAYHASAHTLSTDLAKLANETRPDLLVLYHVLHYTAPIESTLNEITERYDGKVVLANDLDVF</sequence>
<feature type="domain" description="Metallo-beta-lactamase" evidence="3">
    <location>
        <begin position="48"/>
        <end position="249"/>
    </location>
</feature>
<name>A0A285RR17_9PROT</name>
<dbReference type="Pfam" id="PF12706">
    <property type="entry name" value="Lactamase_B_2"/>
    <property type="match status" value="1"/>
</dbReference>
<dbReference type="PROSITE" id="PS51257">
    <property type="entry name" value="PROKAR_LIPOPROTEIN"/>
    <property type="match status" value="1"/>
</dbReference>
<evidence type="ECO:0000313" key="4">
    <source>
        <dbReference type="EMBL" id="SOB96561.1"/>
    </source>
</evidence>
<dbReference type="PANTHER" id="PTHR46018">
    <property type="entry name" value="ZINC PHOSPHODIESTERASE ELAC PROTEIN 1"/>
    <property type="match status" value="1"/>
</dbReference>
<feature type="chain" id="PRO_5013148743" evidence="2">
    <location>
        <begin position="30"/>
        <end position="307"/>
    </location>
</feature>